<gene>
    <name evidence="2" type="ORF">EVOR1521_LOCUS9906</name>
</gene>
<keyword evidence="1" id="KW-0812">Transmembrane</keyword>
<proteinExistence type="predicted"/>
<keyword evidence="1" id="KW-1133">Transmembrane helix</keyword>
<evidence type="ECO:0000313" key="3">
    <source>
        <dbReference type="Proteomes" id="UP001178507"/>
    </source>
</evidence>
<dbReference type="Proteomes" id="UP001178507">
    <property type="component" value="Unassembled WGS sequence"/>
</dbReference>
<sequence>MDEEAELLLGPPKGLTETRRGCRATALALILALAVLASSAAHFSHPRLAVGFLAQKFQLLDAWGLMSGAENEDPFAFGCPMTVFQRMAAAALVGRKAEGATRTWTWALKLA</sequence>
<evidence type="ECO:0000256" key="1">
    <source>
        <dbReference type="SAM" id="Phobius"/>
    </source>
</evidence>
<comment type="caution">
    <text evidence="2">The sequence shown here is derived from an EMBL/GenBank/DDBJ whole genome shotgun (WGS) entry which is preliminary data.</text>
</comment>
<dbReference type="AlphaFoldDB" id="A0AA36MWP5"/>
<keyword evidence="1" id="KW-0472">Membrane</keyword>
<evidence type="ECO:0000313" key="2">
    <source>
        <dbReference type="EMBL" id="CAJ1382546.1"/>
    </source>
</evidence>
<reference evidence="2" key="1">
    <citation type="submission" date="2023-08" db="EMBL/GenBank/DDBJ databases">
        <authorList>
            <person name="Chen Y."/>
            <person name="Shah S."/>
            <person name="Dougan E. K."/>
            <person name="Thang M."/>
            <person name="Chan C."/>
        </authorList>
    </citation>
    <scope>NUCLEOTIDE SEQUENCE</scope>
</reference>
<dbReference type="EMBL" id="CAUJNA010000913">
    <property type="protein sequence ID" value="CAJ1382546.1"/>
    <property type="molecule type" value="Genomic_DNA"/>
</dbReference>
<name>A0AA36MWP5_9DINO</name>
<keyword evidence="3" id="KW-1185">Reference proteome</keyword>
<protein>
    <submittedName>
        <fullName evidence="2">Uncharacterized protein</fullName>
    </submittedName>
</protein>
<feature type="transmembrane region" description="Helical" evidence="1">
    <location>
        <begin position="24"/>
        <end position="43"/>
    </location>
</feature>
<organism evidence="2 3">
    <name type="scientific">Effrenium voratum</name>
    <dbReference type="NCBI Taxonomy" id="2562239"/>
    <lineage>
        <taxon>Eukaryota</taxon>
        <taxon>Sar</taxon>
        <taxon>Alveolata</taxon>
        <taxon>Dinophyceae</taxon>
        <taxon>Suessiales</taxon>
        <taxon>Symbiodiniaceae</taxon>
        <taxon>Effrenium</taxon>
    </lineage>
</organism>
<accession>A0AA36MWP5</accession>